<protein>
    <submittedName>
        <fullName evidence="4">LysM domain/BON superfamily protein</fullName>
    </submittedName>
</protein>
<organism evidence="4 5">
    <name type="scientific">Jannaschia rubra</name>
    <dbReference type="NCBI Taxonomy" id="282197"/>
    <lineage>
        <taxon>Bacteria</taxon>
        <taxon>Pseudomonadati</taxon>
        <taxon>Pseudomonadota</taxon>
        <taxon>Alphaproteobacteria</taxon>
        <taxon>Rhodobacterales</taxon>
        <taxon>Roseobacteraceae</taxon>
        <taxon>Jannaschia</taxon>
    </lineage>
</organism>
<evidence type="ECO:0000256" key="2">
    <source>
        <dbReference type="SAM" id="Phobius"/>
    </source>
</evidence>
<feature type="region of interest" description="Disordered" evidence="1">
    <location>
        <begin position="155"/>
        <end position="174"/>
    </location>
</feature>
<keyword evidence="2" id="KW-0472">Membrane</keyword>
<dbReference type="Gene3D" id="3.10.350.10">
    <property type="entry name" value="LysM domain"/>
    <property type="match status" value="1"/>
</dbReference>
<sequence length="347" mass="35966">MAQGFSIGRGAGVALIVLGLGTAAGFLLFERELPQPQPPALVPLSEDPDAPPVRDGTPTDDTVAAVDANAPTLDVVRVDANGAAVVAGRGAPDTDVVLRVDGRTVTTARTDSAGDFVSLFDIAKSTDPSLLTLESVDAQGNVARAKEEIILAPADPGTATPISDTETANATAKPPRLFRSGSDGVTRVAADTSSGGTDTTLGIDAISYDGDGQPQLTGQGAKDSRLRIYLDGQPVREARVDPTGAWVSPLPAVETGVYTLRVDALAEDGSVTGRVETPFQRVDPDVAVAQGESVRAVTVQPGATLWAISEGHFGEGIRYVQIFEANRSQIRNADLIYPGQIFTLPDG</sequence>
<dbReference type="PROSITE" id="PS51782">
    <property type="entry name" value="LYSM"/>
    <property type="match status" value="1"/>
</dbReference>
<gene>
    <name evidence="4" type="ORF">JAN5088_02849</name>
</gene>
<dbReference type="RefSeq" id="WP_055683451.1">
    <property type="nucleotide sequence ID" value="NZ_CXPG01000021.1"/>
</dbReference>
<feature type="domain" description="LysM" evidence="3">
    <location>
        <begin position="295"/>
        <end position="344"/>
    </location>
</feature>
<name>A0A0M6XTY5_9RHOB</name>
<dbReference type="CDD" id="cd00118">
    <property type="entry name" value="LysM"/>
    <property type="match status" value="1"/>
</dbReference>
<dbReference type="InterPro" id="IPR052196">
    <property type="entry name" value="Bact_Kbp"/>
</dbReference>
<keyword evidence="2" id="KW-1133">Transmembrane helix</keyword>
<dbReference type="InterPro" id="IPR018392">
    <property type="entry name" value="LysM"/>
</dbReference>
<reference evidence="4 5" key="1">
    <citation type="submission" date="2015-07" db="EMBL/GenBank/DDBJ databases">
        <authorList>
            <person name="Noorani M."/>
        </authorList>
    </citation>
    <scope>NUCLEOTIDE SEQUENCE [LARGE SCALE GENOMIC DNA]</scope>
    <source>
        <strain evidence="4 5">CECT 5088</strain>
    </source>
</reference>
<keyword evidence="5" id="KW-1185">Reference proteome</keyword>
<dbReference type="Pfam" id="PF01476">
    <property type="entry name" value="LysM"/>
    <property type="match status" value="1"/>
</dbReference>
<feature type="region of interest" description="Disordered" evidence="1">
    <location>
        <begin position="38"/>
        <end position="57"/>
    </location>
</feature>
<proteinExistence type="predicted"/>
<dbReference type="InterPro" id="IPR036779">
    <property type="entry name" value="LysM_dom_sf"/>
</dbReference>
<dbReference type="AlphaFoldDB" id="A0A0M6XTY5"/>
<evidence type="ECO:0000313" key="5">
    <source>
        <dbReference type="Proteomes" id="UP000048908"/>
    </source>
</evidence>
<dbReference type="OrthoDB" id="370541at2"/>
<keyword evidence="2" id="KW-0812">Transmembrane</keyword>
<dbReference type="EMBL" id="CXPG01000021">
    <property type="protein sequence ID" value="CTQ34057.1"/>
    <property type="molecule type" value="Genomic_DNA"/>
</dbReference>
<feature type="transmembrane region" description="Helical" evidence="2">
    <location>
        <begin position="12"/>
        <end position="29"/>
    </location>
</feature>
<evidence type="ECO:0000256" key="1">
    <source>
        <dbReference type="SAM" id="MobiDB-lite"/>
    </source>
</evidence>
<evidence type="ECO:0000259" key="3">
    <source>
        <dbReference type="PROSITE" id="PS51782"/>
    </source>
</evidence>
<feature type="compositionally biased region" description="Polar residues" evidence="1">
    <location>
        <begin position="160"/>
        <end position="170"/>
    </location>
</feature>
<dbReference type="PANTHER" id="PTHR34700">
    <property type="entry name" value="POTASSIUM BINDING PROTEIN KBP"/>
    <property type="match status" value="1"/>
</dbReference>
<dbReference type="STRING" id="282197.SAMN04488517_103289"/>
<dbReference type="PANTHER" id="PTHR34700:SF4">
    <property type="entry name" value="PHAGE-LIKE ELEMENT PBSX PROTEIN XKDP"/>
    <property type="match status" value="1"/>
</dbReference>
<evidence type="ECO:0000313" key="4">
    <source>
        <dbReference type="EMBL" id="CTQ34057.1"/>
    </source>
</evidence>
<accession>A0A0M6XTY5</accession>
<dbReference type="Proteomes" id="UP000048908">
    <property type="component" value="Unassembled WGS sequence"/>
</dbReference>